<sequence length="205" mass="23527">MQMADCSNYRLKTIDRNFSKAGKKNVKCEVEIIFRGDEPEVNRKFQEALLEAELDESPPSVTSVLRQLDVKEFLPVGFQDALLPVRQLDVKESCKLLSESNQDALPPVTQVLRQLDVKECLPVGFQDALLPVRQLDVKESRKLLSESNQDALLPVTQGFFFDSWFPENSIHRSTYSSIKREQYLQQCFFLLLFCFCVPGTKIRCT</sequence>
<evidence type="ECO:0000313" key="1">
    <source>
        <dbReference type="EMBL" id="KAF6207821.1"/>
    </source>
</evidence>
<organism evidence="1 2">
    <name type="scientific">Apolygus lucorum</name>
    <name type="common">Small green plant bug</name>
    <name type="synonym">Lygocoris lucorum</name>
    <dbReference type="NCBI Taxonomy" id="248454"/>
    <lineage>
        <taxon>Eukaryota</taxon>
        <taxon>Metazoa</taxon>
        <taxon>Ecdysozoa</taxon>
        <taxon>Arthropoda</taxon>
        <taxon>Hexapoda</taxon>
        <taxon>Insecta</taxon>
        <taxon>Pterygota</taxon>
        <taxon>Neoptera</taxon>
        <taxon>Paraneoptera</taxon>
        <taxon>Hemiptera</taxon>
        <taxon>Heteroptera</taxon>
        <taxon>Panheteroptera</taxon>
        <taxon>Cimicomorpha</taxon>
        <taxon>Miridae</taxon>
        <taxon>Mirini</taxon>
        <taxon>Apolygus</taxon>
    </lineage>
</organism>
<accession>A0A8S9XHQ6</accession>
<comment type="caution">
    <text evidence="1">The sequence shown here is derived from an EMBL/GenBank/DDBJ whole genome shotgun (WGS) entry which is preliminary data.</text>
</comment>
<protein>
    <submittedName>
        <fullName evidence="1">Uncharacterized protein</fullName>
    </submittedName>
</protein>
<reference evidence="1" key="1">
    <citation type="journal article" date="2021" name="Mol. Ecol. Resour.">
        <title>Apolygus lucorum genome provides insights into omnivorousness and mesophyll feeding.</title>
        <authorList>
            <person name="Liu Y."/>
            <person name="Liu H."/>
            <person name="Wang H."/>
            <person name="Huang T."/>
            <person name="Liu B."/>
            <person name="Yang B."/>
            <person name="Yin L."/>
            <person name="Li B."/>
            <person name="Zhang Y."/>
            <person name="Zhang S."/>
            <person name="Jiang F."/>
            <person name="Zhang X."/>
            <person name="Ren Y."/>
            <person name="Wang B."/>
            <person name="Wang S."/>
            <person name="Lu Y."/>
            <person name="Wu K."/>
            <person name="Fan W."/>
            <person name="Wang G."/>
        </authorList>
    </citation>
    <scope>NUCLEOTIDE SEQUENCE</scope>
    <source>
        <strain evidence="1">12Hb</strain>
    </source>
</reference>
<name>A0A8S9XHQ6_APOLU</name>
<dbReference type="Proteomes" id="UP000466442">
    <property type="component" value="Unassembled WGS sequence"/>
</dbReference>
<dbReference type="EMBL" id="WIXP02000007">
    <property type="protein sequence ID" value="KAF6207821.1"/>
    <property type="molecule type" value="Genomic_DNA"/>
</dbReference>
<proteinExistence type="predicted"/>
<evidence type="ECO:0000313" key="2">
    <source>
        <dbReference type="Proteomes" id="UP000466442"/>
    </source>
</evidence>
<keyword evidence="2" id="KW-1185">Reference proteome</keyword>
<gene>
    <name evidence="1" type="ORF">GE061_016270</name>
</gene>
<dbReference type="AlphaFoldDB" id="A0A8S9XHQ6"/>